<dbReference type="EMBL" id="MLKD01000007">
    <property type="protein sequence ID" value="OQE24589.1"/>
    <property type="molecule type" value="Genomic_DNA"/>
</dbReference>
<dbReference type="STRING" id="303698.A0A1V6TFG9"/>
<reference evidence="7" key="1">
    <citation type="journal article" date="2017" name="Nat. Microbiol.">
        <title>Global analysis of biosynthetic gene clusters reveals vast potential of secondary metabolite production in Penicillium species.</title>
        <authorList>
            <person name="Nielsen J.C."/>
            <person name="Grijseels S."/>
            <person name="Prigent S."/>
            <person name="Ji B."/>
            <person name="Dainat J."/>
            <person name="Nielsen K.F."/>
            <person name="Frisvad J.C."/>
            <person name="Workman M."/>
            <person name="Nielsen J."/>
        </authorList>
    </citation>
    <scope>NUCLEOTIDE SEQUENCE [LARGE SCALE GENOMIC DNA]</scope>
    <source>
        <strain evidence="7">IBT 24891</strain>
    </source>
</reference>
<evidence type="ECO:0000256" key="5">
    <source>
        <dbReference type="SAM" id="MobiDB-lite"/>
    </source>
</evidence>
<evidence type="ECO:0000256" key="1">
    <source>
        <dbReference type="ARBA" id="ARBA00004123"/>
    </source>
</evidence>
<proteinExistence type="inferred from homology"/>
<gene>
    <name evidence="6" type="ORF">PENSTE_c007G05347</name>
</gene>
<evidence type="ECO:0000256" key="4">
    <source>
        <dbReference type="ARBA" id="ARBA00023242"/>
    </source>
</evidence>
<feature type="region of interest" description="Disordered" evidence="5">
    <location>
        <begin position="325"/>
        <end position="346"/>
    </location>
</feature>
<accession>A0A1V6TFG9</accession>
<organism evidence="6 7">
    <name type="scientific">Penicillium steckii</name>
    <dbReference type="NCBI Taxonomy" id="303698"/>
    <lineage>
        <taxon>Eukaryota</taxon>
        <taxon>Fungi</taxon>
        <taxon>Dikarya</taxon>
        <taxon>Ascomycota</taxon>
        <taxon>Pezizomycotina</taxon>
        <taxon>Eurotiomycetes</taxon>
        <taxon>Eurotiomycetidae</taxon>
        <taxon>Eurotiales</taxon>
        <taxon>Aspergillaceae</taxon>
        <taxon>Penicillium</taxon>
    </lineage>
</organism>
<dbReference type="PANTHER" id="PTHR13026">
    <property type="entry name" value="NNP-1 PROTEIN NOVEL NUCLEAR PROTEIN 1 NOP52"/>
    <property type="match status" value="1"/>
</dbReference>
<evidence type="ECO:0008006" key="8">
    <source>
        <dbReference type="Google" id="ProtNLM"/>
    </source>
</evidence>
<feature type="compositionally biased region" description="Acidic residues" evidence="5">
    <location>
        <begin position="332"/>
        <end position="346"/>
    </location>
</feature>
<evidence type="ECO:0000313" key="7">
    <source>
        <dbReference type="Proteomes" id="UP000191285"/>
    </source>
</evidence>
<dbReference type="Proteomes" id="UP000191285">
    <property type="component" value="Unassembled WGS sequence"/>
</dbReference>
<dbReference type="AlphaFoldDB" id="A0A1V6TFG9"/>
<dbReference type="GO" id="GO:0006364">
    <property type="term" value="P:rRNA processing"/>
    <property type="evidence" value="ECO:0007669"/>
    <property type="project" value="UniProtKB-KW"/>
</dbReference>
<name>A0A1V6TFG9_9EURO</name>
<dbReference type="PANTHER" id="PTHR13026:SF0">
    <property type="entry name" value="RIBOSOMAL RNA PROCESSING 1B"/>
    <property type="match status" value="1"/>
</dbReference>
<dbReference type="InterPro" id="IPR010301">
    <property type="entry name" value="RRP1"/>
</dbReference>
<protein>
    <recommendedName>
        <fullName evidence="8">Ribosomal RNA processing protein</fullName>
    </recommendedName>
</protein>
<keyword evidence="7" id="KW-1185">Reference proteome</keyword>
<dbReference type="OrthoDB" id="2019504at2759"/>
<comment type="subcellular location">
    <subcellularLocation>
        <location evidence="1">Nucleus</location>
    </subcellularLocation>
</comment>
<dbReference type="GO" id="GO:0030688">
    <property type="term" value="C:preribosome, small subunit precursor"/>
    <property type="evidence" value="ECO:0007669"/>
    <property type="project" value="InterPro"/>
</dbReference>
<keyword evidence="3" id="KW-0698">rRNA processing</keyword>
<evidence type="ECO:0000313" key="6">
    <source>
        <dbReference type="EMBL" id="OQE24589.1"/>
    </source>
</evidence>
<comment type="similarity">
    <text evidence="2">Belongs to the RRP1 family.</text>
</comment>
<dbReference type="GO" id="GO:0005634">
    <property type="term" value="C:nucleus"/>
    <property type="evidence" value="ECO:0007669"/>
    <property type="project" value="UniProtKB-SubCell"/>
</dbReference>
<feature type="compositionally biased region" description="Acidic residues" evidence="5">
    <location>
        <begin position="190"/>
        <end position="200"/>
    </location>
</feature>
<evidence type="ECO:0000256" key="3">
    <source>
        <dbReference type="ARBA" id="ARBA00022552"/>
    </source>
</evidence>
<dbReference type="Pfam" id="PF05997">
    <property type="entry name" value="Nop52"/>
    <property type="match status" value="1"/>
</dbReference>
<sequence>MQTVQTCYRAKKIIYRGDQFETPSRLLATRKMSDIQKTPFVRDLASSDRKVRDKAVESLTLFLRSRTDLSVLDLLKLWKGLFFCFYHSDRPLTQQALARALSYHLVTSLPHATLHRFLRAFWITIGRDYHSIDRLRLDKYLFLIRCYIGVAFQVFLKDKKSSQNGDGKKRKREDSGKKGRGKKQKKQEESEPAEEEDAADEDGKWADLSAYISIIEEGPLCPVNFDPDQESDDEEADFVAMPHGPDGLRYHIVDIWIDELEKVLEFEEGEEGEDGAQDRKIKGDVPMELILRPLEKLRAESPYKPVRTRATEALEDDRLVEWGIRAPKVNEDDVEDSDGEWGGFDE</sequence>
<comment type="caution">
    <text evidence="6">The sequence shown here is derived from an EMBL/GenBank/DDBJ whole genome shotgun (WGS) entry which is preliminary data.</text>
</comment>
<feature type="region of interest" description="Disordered" evidence="5">
    <location>
        <begin position="160"/>
        <end position="201"/>
    </location>
</feature>
<evidence type="ECO:0000256" key="2">
    <source>
        <dbReference type="ARBA" id="ARBA00006374"/>
    </source>
</evidence>
<keyword evidence="4" id="KW-0539">Nucleus</keyword>